<dbReference type="GO" id="GO:0005634">
    <property type="term" value="C:nucleus"/>
    <property type="evidence" value="ECO:0007669"/>
    <property type="project" value="TreeGrafter"/>
</dbReference>
<evidence type="ECO:0000313" key="3">
    <source>
        <dbReference type="Proteomes" id="UP000700334"/>
    </source>
</evidence>
<name>A0A8J6DW52_GALPY</name>
<sequence length="278" mass="31201">AYGEGSAADCRCHVQKLNLLQGQSSEMSLRSLEEPGRADDRRNAGPQQAEHASLQEKPQPSENRRLKYLERDAEEAGLGECFSQQSSSETENPDPPFNKDLPRKRKWNQNTVQPPHSPDVQQTSNSEVTWNPKGQAVLTEAQKGSSCEDWDTWRQPPCPAQQIRATSKWRRFLLSPENSSCVHMEPPIPQQRTLKLAEQGIPRPPNLNEGYLRGSPCAFQLLQATHTPTSRSKRVCGKTPEQSEGTGHWAKGGPLIKELPPVRLCDLFKTDEDFDDNL</sequence>
<dbReference type="GO" id="GO:0003682">
    <property type="term" value="F:chromatin binding"/>
    <property type="evidence" value="ECO:0007669"/>
    <property type="project" value="TreeGrafter"/>
</dbReference>
<feature type="region of interest" description="Disordered" evidence="1">
    <location>
        <begin position="22"/>
        <end position="153"/>
    </location>
</feature>
<protein>
    <submittedName>
        <fullName evidence="2">MRN complex-interacting protein</fullName>
    </submittedName>
</protein>
<dbReference type="GO" id="GO:0007095">
    <property type="term" value="P:mitotic G2 DNA damage checkpoint signaling"/>
    <property type="evidence" value="ECO:0007669"/>
    <property type="project" value="TreeGrafter"/>
</dbReference>
<feature type="non-terminal residue" evidence="2">
    <location>
        <position position="278"/>
    </location>
</feature>
<feature type="region of interest" description="Disordered" evidence="1">
    <location>
        <begin position="229"/>
        <end position="254"/>
    </location>
</feature>
<feature type="compositionally biased region" description="Polar residues" evidence="1">
    <location>
        <begin position="108"/>
        <end position="129"/>
    </location>
</feature>
<dbReference type="PANTHER" id="PTHR15863:SF2">
    <property type="entry name" value="MRN COMPLEX-INTERACTING PROTEIN"/>
    <property type="match status" value="1"/>
</dbReference>
<dbReference type="Proteomes" id="UP000700334">
    <property type="component" value="Unassembled WGS sequence"/>
</dbReference>
<organism evidence="2 3">
    <name type="scientific">Galemys pyrenaicus</name>
    <name type="common">Iberian desman</name>
    <name type="synonym">Pyrenean desman</name>
    <dbReference type="NCBI Taxonomy" id="202257"/>
    <lineage>
        <taxon>Eukaryota</taxon>
        <taxon>Metazoa</taxon>
        <taxon>Chordata</taxon>
        <taxon>Craniata</taxon>
        <taxon>Vertebrata</taxon>
        <taxon>Euteleostomi</taxon>
        <taxon>Mammalia</taxon>
        <taxon>Eutheria</taxon>
        <taxon>Laurasiatheria</taxon>
        <taxon>Eulipotyphla</taxon>
        <taxon>Talpidae</taxon>
        <taxon>Galemys</taxon>
    </lineage>
</organism>
<dbReference type="EMBL" id="JAGFMF010011424">
    <property type="protein sequence ID" value="KAG8523011.1"/>
    <property type="molecule type" value="Genomic_DNA"/>
</dbReference>
<comment type="caution">
    <text evidence="2">The sequence shown here is derived from an EMBL/GenBank/DDBJ whole genome shotgun (WGS) entry which is preliminary data.</text>
</comment>
<dbReference type="OrthoDB" id="5960226at2759"/>
<reference evidence="2" key="1">
    <citation type="journal article" date="2021" name="Evol. Appl.">
        <title>The genome of the Pyrenean desman and the effects of bottlenecks and inbreeding on the genomic landscape of an endangered species.</title>
        <authorList>
            <person name="Escoda L."/>
            <person name="Castresana J."/>
        </authorList>
    </citation>
    <scope>NUCLEOTIDE SEQUENCE</scope>
    <source>
        <strain evidence="2">IBE-C5619</strain>
    </source>
</reference>
<dbReference type="PANTHER" id="PTHR15863">
    <property type="entry name" value="MRN COMPLEX-INTERACTING PROTEIN"/>
    <property type="match status" value="1"/>
</dbReference>
<feature type="compositionally biased region" description="Basic and acidic residues" evidence="1">
    <location>
        <begin position="31"/>
        <end position="43"/>
    </location>
</feature>
<dbReference type="AlphaFoldDB" id="A0A8J6DW52"/>
<proteinExistence type="predicted"/>
<accession>A0A8J6DW52</accession>
<dbReference type="InterPro" id="IPR032739">
    <property type="entry name" value="MRNIP"/>
</dbReference>
<evidence type="ECO:0000256" key="1">
    <source>
        <dbReference type="SAM" id="MobiDB-lite"/>
    </source>
</evidence>
<feature type="compositionally biased region" description="Basic and acidic residues" evidence="1">
    <location>
        <begin position="62"/>
        <end position="71"/>
    </location>
</feature>
<evidence type="ECO:0000313" key="2">
    <source>
        <dbReference type="EMBL" id="KAG8523011.1"/>
    </source>
</evidence>
<keyword evidence="3" id="KW-1185">Reference proteome</keyword>
<gene>
    <name evidence="2" type="ORF">J0S82_015451</name>
</gene>